<evidence type="ECO:0000313" key="3">
    <source>
        <dbReference type="EMBL" id="MFD2598031.1"/>
    </source>
</evidence>
<dbReference type="RefSeq" id="WP_380867551.1">
    <property type="nucleotide sequence ID" value="NZ_JBHUMA010000004.1"/>
</dbReference>
<protein>
    <submittedName>
        <fullName evidence="3">Amidohydrolase family protein</fullName>
    </submittedName>
</protein>
<evidence type="ECO:0000256" key="1">
    <source>
        <dbReference type="ARBA" id="ARBA00022801"/>
    </source>
</evidence>
<organism evidence="3 4">
    <name type="scientific">Sphingobacterium corticis</name>
    <dbReference type="NCBI Taxonomy" id="1812823"/>
    <lineage>
        <taxon>Bacteria</taxon>
        <taxon>Pseudomonadati</taxon>
        <taxon>Bacteroidota</taxon>
        <taxon>Sphingobacteriia</taxon>
        <taxon>Sphingobacteriales</taxon>
        <taxon>Sphingobacteriaceae</taxon>
        <taxon>Sphingobacterium</taxon>
    </lineage>
</organism>
<dbReference type="EMBL" id="JBHUMA010000004">
    <property type="protein sequence ID" value="MFD2598031.1"/>
    <property type="molecule type" value="Genomic_DNA"/>
</dbReference>
<evidence type="ECO:0000313" key="4">
    <source>
        <dbReference type="Proteomes" id="UP001597393"/>
    </source>
</evidence>
<dbReference type="PANTHER" id="PTHR43794">
    <property type="entry name" value="AMINOHYDROLASE SSNA-RELATED"/>
    <property type="match status" value="1"/>
</dbReference>
<dbReference type="InterPro" id="IPR006680">
    <property type="entry name" value="Amidohydro-rel"/>
</dbReference>
<dbReference type="InterPro" id="IPR032466">
    <property type="entry name" value="Metal_Hydrolase"/>
</dbReference>
<keyword evidence="4" id="KW-1185">Reference proteome</keyword>
<proteinExistence type="predicted"/>
<dbReference type="PANTHER" id="PTHR43794:SF11">
    <property type="entry name" value="AMIDOHYDROLASE-RELATED DOMAIN-CONTAINING PROTEIN"/>
    <property type="match status" value="1"/>
</dbReference>
<name>A0ABW5NH84_9SPHI</name>
<dbReference type="Gene3D" id="3.20.20.140">
    <property type="entry name" value="Metal-dependent hydrolases"/>
    <property type="match status" value="1"/>
</dbReference>
<comment type="caution">
    <text evidence="3">The sequence shown here is derived from an EMBL/GenBank/DDBJ whole genome shotgun (WGS) entry which is preliminary data.</text>
</comment>
<reference evidence="4" key="1">
    <citation type="journal article" date="2019" name="Int. J. Syst. Evol. Microbiol.">
        <title>The Global Catalogue of Microorganisms (GCM) 10K type strain sequencing project: providing services to taxonomists for standard genome sequencing and annotation.</title>
        <authorList>
            <consortium name="The Broad Institute Genomics Platform"/>
            <consortium name="The Broad Institute Genome Sequencing Center for Infectious Disease"/>
            <person name="Wu L."/>
            <person name="Ma J."/>
        </authorList>
    </citation>
    <scope>NUCLEOTIDE SEQUENCE [LARGE SCALE GENOMIC DNA]</scope>
    <source>
        <strain evidence="4">KCTC 42248</strain>
    </source>
</reference>
<sequence length="390" mass="43597">MTKYYTADYILPITIPPIKNGVIGLDEDGMVLGVHYPGDQQIIDKSVTKLDGLLIPGFVNGHCHLELSHMLGKVPRETGLPEFLTTVMADRSANEQAITKAMKEADRKMFENGIQAVGDHANTAISAEVKAESPIHYHTFVEMLGFDPEVAEQRVDQARDVEYYFEPQRTSITPHAAYSCSRKLLRSLSGKVDADNIFSIHNQESDEENKFFRYKKGAFLDFYAKNNISHEHVTANGKNSLQNCVQFLPSENSLVLVHNTFTAPKDIDYVSRIGRDVYYCLCPKANLFIEGKLPKVQNFVLAKQRLMIGTDSLASNDTLDILEEIKTLCNAFPEFDFETIISWATINGAKALRIDETYGSLDVGKKPGLVLIKNVKALALTPDSFVERIV</sequence>
<dbReference type="InterPro" id="IPR050287">
    <property type="entry name" value="MTA/SAH_deaminase"/>
</dbReference>
<accession>A0ABW5NH84</accession>
<evidence type="ECO:0000259" key="2">
    <source>
        <dbReference type="Pfam" id="PF01979"/>
    </source>
</evidence>
<keyword evidence="1" id="KW-0378">Hydrolase</keyword>
<dbReference type="Pfam" id="PF01979">
    <property type="entry name" value="Amidohydro_1"/>
    <property type="match status" value="1"/>
</dbReference>
<dbReference type="SUPFAM" id="SSF51556">
    <property type="entry name" value="Metallo-dependent hydrolases"/>
    <property type="match status" value="1"/>
</dbReference>
<gene>
    <name evidence="3" type="ORF">ACFSQ3_03620</name>
</gene>
<feature type="domain" description="Amidohydrolase-related" evidence="2">
    <location>
        <begin position="54"/>
        <end position="373"/>
    </location>
</feature>
<dbReference type="Proteomes" id="UP001597393">
    <property type="component" value="Unassembled WGS sequence"/>
</dbReference>